<dbReference type="EMBL" id="QFGA01000005">
    <property type="protein sequence ID" value="TEB04073.1"/>
    <property type="molecule type" value="Genomic_DNA"/>
</dbReference>
<name>A0A4Y7R5Q3_9FIRM</name>
<reference evidence="1 2" key="1">
    <citation type="journal article" date="2018" name="Environ. Microbiol.">
        <title>Novel energy conservation strategies and behaviour of Pelotomaculum schinkii driving syntrophic propionate catabolism.</title>
        <authorList>
            <person name="Hidalgo-Ahumada C.A.P."/>
            <person name="Nobu M.K."/>
            <person name="Narihiro T."/>
            <person name="Tamaki H."/>
            <person name="Liu W.T."/>
            <person name="Kamagata Y."/>
            <person name="Stams A.J.M."/>
            <person name="Imachi H."/>
            <person name="Sousa D.Z."/>
        </authorList>
    </citation>
    <scope>NUCLEOTIDE SEQUENCE [LARGE SCALE GENOMIC DNA]</scope>
    <source>
        <strain evidence="1 2">HH</strain>
    </source>
</reference>
<protein>
    <submittedName>
        <fullName evidence="1">Uncharacterized protein</fullName>
    </submittedName>
</protein>
<dbReference type="AlphaFoldDB" id="A0A4Y7R5Q3"/>
<comment type="caution">
    <text evidence="1">The sequence shown here is derived from an EMBL/GenBank/DDBJ whole genome shotgun (WGS) entry which is preliminary data.</text>
</comment>
<accession>A0A4Y7R5Q3</accession>
<dbReference type="Proteomes" id="UP000298324">
    <property type="component" value="Unassembled WGS sequence"/>
</dbReference>
<dbReference type="RefSeq" id="WP_206663811.1">
    <property type="nucleotide sequence ID" value="NZ_QFGA01000005.1"/>
</dbReference>
<gene>
    <name evidence="1" type="ORF">Psch_04202</name>
</gene>
<keyword evidence="2" id="KW-1185">Reference proteome</keyword>
<evidence type="ECO:0000313" key="1">
    <source>
        <dbReference type="EMBL" id="TEB04073.1"/>
    </source>
</evidence>
<proteinExistence type="predicted"/>
<organism evidence="1 2">
    <name type="scientific">Pelotomaculum schinkii</name>
    <dbReference type="NCBI Taxonomy" id="78350"/>
    <lineage>
        <taxon>Bacteria</taxon>
        <taxon>Bacillati</taxon>
        <taxon>Bacillota</taxon>
        <taxon>Clostridia</taxon>
        <taxon>Eubacteriales</taxon>
        <taxon>Desulfotomaculaceae</taxon>
        <taxon>Pelotomaculum</taxon>
    </lineage>
</organism>
<sequence>MQIQTMSPSQLRKAGIAALVKPLGPAGMARFIQQYDIGTGDYTKDRNNWLNDMSFDKIMLGINKMRNGDSEEK</sequence>
<evidence type="ECO:0000313" key="2">
    <source>
        <dbReference type="Proteomes" id="UP000298324"/>
    </source>
</evidence>